<evidence type="ECO:0000313" key="3">
    <source>
        <dbReference type="Proteomes" id="UP001480595"/>
    </source>
</evidence>
<accession>A0ABR1WTE2</accession>
<evidence type="ECO:0000256" key="1">
    <source>
        <dbReference type="SAM" id="MobiDB-lite"/>
    </source>
</evidence>
<dbReference type="EMBL" id="JAQQWL010000002">
    <property type="protein sequence ID" value="KAK8086436.1"/>
    <property type="molecule type" value="Genomic_DNA"/>
</dbReference>
<name>A0ABR1WTE2_9PEZI</name>
<reference evidence="2 3" key="1">
    <citation type="submission" date="2023-01" db="EMBL/GenBank/DDBJ databases">
        <title>Analysis of 21 Apiospora genomes using comparative genomics revels a genus with tremendous synthesis potential of carbohydrate active enzymes and secondary metabolites.</title>
        <authorList>
            <person name="Sorensen T."/>
        </authorList>
    </citation>
    <scope>NUCLEOTIDE SEQUENCE [LARGE SCALE GENOMIC DNA]</scope>
    <source>
        <strain evidence="2 3">CBS 135458</strain>
    </source>
</reference>
<gene>
    <name evidence="2" type="ORF">PG994_001410</name>
</gene>
<dbReference type="RefSeq" id="XP_066720960.1">
    <property type="nucleotide sequence ID" value="XM_066852819.1"/>
</dbReference>
<keyword evidence="3" id="KW-1185">Reference proteome</keyword>
<feature type="region of interest" description="Disordered" evidence="1">
    <location>
        <begin position="1"/>
        <end position="22"/>
    </location>
</feature>
<evidence type="ECO:0000313" key="2">
    <source>
        <dbReference type="EMBL" id="KAK8086436.1"/>
    </source>
</evidence>
<protein>
    <submittedName>
        <fullName evidence="2">Uncharacterized protein</fullName>
    </submittedName>
</protein>
<dbReference type="Proteomes" id="UP001480595">
    <property type="component" value="Unassembled WGS sequence"/>
</dbReference>
<organism evidence="2 3">
    <name type="scientific">Apiospora phragmitis</name>
    <dbReference type="NCBI Taxonomy" id="2905665"/>
    <lineage>
        <taxon>Eukaryota</taxon>
        <taxon>Fungi</taxon>
        <taxon>Dikarya</taxon>
        <taxon>Ascomycota</taxon>
        <taxon>Pezizomycotina</taxon>
        <taxon>Sordariomycetes</taxon>
        <taxon>Xylariomycetidae</taxon>
        <taxon>Amphisphaeriales</taxon>
        <taxon>Apiosporaceae</taxon>
        <taxon>Apiospora</taxon>
    </lineage>
</organism>
<comment type="caution">
    <text evidence="2">The sequence shown here is derived from an EMBL/GenBank/DDBJ whole genome shotgun (WGS) entry which is preliminary data.</text>
</comment>
<dbReference type="GeneID" id="92085882"/>
<proteinExistence type="predicted"/>
<sequence>MMTTSSTPPRQEDQDDNAGPISDIGSLTLDDDAVDTVDTITIKPVKLELAPNLHNEEFFAAIASVSVIGQGFLQWHASSQIVSYGLYNDIALVILPVGDIGIAFQCLREVMLKGTYNATVAFDVTGFQSGPKKLHRTSLASMYGDLRS</sequence>